<keyword evidence="3" id="KW-1185">Reference proteome</keyword>
<dbReference type="EMBL" id="MCGQ01000001">
    <property type="protein sequence ID" value="OXZ00558.1"/>
    <property type="molecule type" value="Genomic_DNA"/>
</dbReference>
<organism evidence="2 3">
    <name type="scientific">Streptomyces diastatochromogenes</name>
    <dbReference type="NCBI Taxonomy" id="42236"/>
    <lineage>
        <taxon>Bacteria</taxon>
        <taxon>Bacillati</taxon>
        <taxon>Actinomycetota</taxon>
        <taxon>Actinomycetes</taxon>
        <taxon>Kitasatosporales</taxon>
        <taxon>Streptomycetaceae</taxon>
        <taxon>Streptomyces</taxon>
    </lineage>
</organism>
<name>A0A233SY34_STRDA</name>
<accession>A0A233SY34</accession>
<comment type="caution">
    <text evidence="2">The sequence shown here is derived from an EMBL/GenBank/DDBJ whole genome shotgun (WGS) entry which is preliminary data.</text>
</comment>
<dbReference type="InterPro" id="IPR032710">
    <property type="entry name" value="NTF2-like_dom_sf"/>
</dbReference>
<evidence type="ECO:0000313" key="2">
    <source>
        <dbReference type="EMBL" id="OXZ00558.1"/>
    </source>
</evidence>
<protein>
    <recommendedName>
        <fullName evidence="1">DUF4440 domain-containing protein</fullName>
    </recommendedName>
</protein>
<dbReference type="RefSeq" id="WP_094214281.1">
    <property type="nucleotide sequence ID" value="NZ_MCGQ01000001.1"/>
</dbReference>
<dbReference type="OrthoDB" id="7375616at2"/>
<proteinExistence type="predicted"/>
<dbReference type="Gene3D" id="3.10.450.50">
    <property type="match status" value="1"/>
</dbReference>
<dbReference type="Pfam" id="PF14534">
    <property type="entry name" value="DUF4440"/>
    <property type="match status" value="1"/>
</dbReference>
<reference evidence="2 3" key="1">
    <citation type="submission" date="2016-07" db="EMBL/GenBank/DDBJ databases">
        <title>Draft genome of Streptomyces diastatochromogenes.</title>
        <authorList>
            <person name="Podduturi R."/>
            <person name="Lukassen M.B."/>
            <person name="Clausen N."/>
            <person name="Nielsen J.L."/>
            <person name="Jorgensen N.O."/>
        </authorList>
    </citation>
    <scope>NUCLEOTIDE SEQUENCE [LARGE SCALE GENOMIC DNA]</scope>
    <source>
        <strain evidence="2 3">DSM 40608</strain>
    </source>
</reference>
<sequence>MTASTPQELQSRFLELFLAKDLEGLLSLYEDSAVFVSQSGETAVGTAGIREALGGLLSVAQKFDLTPAFAVEANGVALMHGHWSLEGSDPAGNPLSLSGTTVEVARRQTDGSWLYSVDSPFGIPA</sequence>
<gene>
    <name evidence="2" type="ORF">BEK98_00360</name>
</gene>
<evidence type="ECO:0000313" key="3">
    <source>
        <dbReference type="Proteomes" id="UP000215483"/>
    </source>
</evidence>
<feature type="domain" description="DUF4440" evidence="1">
    <location>
        <begin position="8"/>
        <end position="114"/>
    </location>
</feature>
<dbReference type="InterPro" id="IPR027843">
    <property type="entry name" value="DUF4440"/>
</dbReference>
<evidence type="ECO:0000259" key="1">
    <source>
        <dbReference type="Pfam" id="PF14534"/>
    </source>
</evidence>
<dbReference type="SUPFAM" id="SSF54427">
    <property type="entry name" value="NTF2-like"/>
    <property type="match status" value="1"/>
</dbReference>
<dbReference type="AlphaFoldDB" id="A0A233SY34"/>
<dbReference type="Proteomes" id="UP000215483">
    <property type="component" value="Unassembled WGS sequence"/>
</dbReference>